<dbReference type="RefSeq" id="WP_256192325.1">
    <property type="nucleotide sequence ID" value="NZ_JANFZG010000050.1"/>
</dbReference>
<feature type="domain" description="RNA polymerase sigma factor 70 region 4 type 2" evidence="1">
    <location>
        <begin position="101"/>
        <end position="137"/>
    </location>
</feature>
<evidence type="ECO:0000259" key="1">
    <source>
        <dbReference type="Pfam" id="PF08281"/>
    </source>
</evidence>
<sequence length="143" mass="17266">MAYNKAKAEKEWLRWKEVEEKKLRELGVDEETIQRLHTYDWAQFNKERQYLQRQVDWSPYVDWVSAQDLELPVEDTESLLDSIEDMELFSLLHTVDKLTLEILFMKMDGYSSKEIASAFGMDEYAVNMRIYRLRKKIKKYGRL</sequence>
<dbReference type="InterPro" id="IPR013324">
    <property type="entry name" value="RNA_pol_sigma_r3/r4-like"/>
</dbReference>
<name>A0ABT1S375_9FIRM</name>
<keyword evidence="3" id="KW-1185">Reference proteome</keyword>
<dbReference type="Proteomes" id="UP001524473">
    <property type="component" value="Unassembled WGS sequence"/>
</dbReference>
<evidence type="ECO:0000313" key="3">
    <source>
        <dbReference type="Proteomes" id="UP001524473"/>
    </source>
</evidence>
<dbReference type="EMBL" id="JANFZH010000048">
    <property type="protein sequence ID" value="MCQ4841401.1"/>
    <property type="molecule type" value="Genomic_DNA"/>
</dbReference>
<organism evidence="2 3">
    <name type="scientific">Neglectibacter timonensis</name>
    <dbReference type="NCBI Taxonomy" id="1776382"/>
    <lineage>
        <taxon>Bacteria</taxon>
        <taxon>Bacillati</taxon>
        <taxon>Bacillota</taxon>
        <taxon>Clostridia</taxon>
        <taxon>Eubacteriales</taxon>
        <taxon>Oscillospiraceae</taxon>
        <taxon>Neglectibacter</taxon>
    </lineage>
</organism>
<accession>A0ABT1S375</accession>
<dbReference type="Pfam" id="PF08281">
    <property type="entry name" value="Sigma70_r4_2"/>
    <property type="match status" value="1"/>
</dbReference>
<proteinExistence type="predicted"/>
<gene>
    <name evidence="2" type="ORF">NE695_15935</name>
</gene>
<comment type="caution">
    <text evidence="2">The sequence shown here is derived from an EMBL/GenBank/DDBJ whole genome shotgun (WGS) entry which is preliminary data.</text>
</comment>
<reference evidence="2 3" key="1">
    <citation type="submission" date="2022-06" db="EMBL/GenBank/DDBJ databases">
        <title>Isolation of gut microbiota from human fecal samples.</title>
        <authorList>
            <person name="Pamer E.G."/>
            <person name="Barat B."/>
            <person name="Waligurski E."/>
            <person name="Medina S."/>
            <person name="Paddock L."/>
            <person name="Mostad J."/>
        </authorList>
    </citation>
    <scope>NUCLEOTIDE SEQUENCE [LARGE SCALE GENOMIC DNA]</scope>
    <source>
        <strain evidence="2 3">DFI.9.73</strain>
    </source>
</reference>
<protein>
    <submittedName>
        <fullName evidence="2">Sigma-70 family RNA polymerase sigma factor</fullName>
    </submittedName>
</protein>
<evidence type="ECO:0000313" key="2">
    <source>
        <dbReference type="EMBL" id="MCQ4841401.1"/>
    </source>
</evidence>
<dbReference type="SUPFAM" id="SSF88659">
    <property type="entry name" value="Sigma3 and sigma4 domains of RNA polymerase sigma factors"/>
    <property type="match status" value="1"/>
</dbReference>
<dbReference type="InterPro" id="IPR013249">
    <property type="entry name" value="RNA_pol_sigma70_r4_t2"/>
</dbReference>